<dbReference type="PANTHER" id="PTHR30621">
    <property type="entry name" value="GLUTAMINE SYNTHETASE ADENYLYLTRANSFERASE"/>
    <property type="match status" value="1"/>
</dbReference>
<dbReference type="SUPFAM" id="SSF81301">
    <property type="entry name" value="Nucleotidyltransferase"/>
    <property type="match status" value="2"/>
</dbReference>
<dbReference type="CDD" id="cd05401">
    <property type="entry name" value="NT_GlnE_GlnD_like"/>
    <property type="match status" value="2"/>
</dbReference>
<feature type="domain" description="Glutamate-ammonia ligase adenylyltransferase repeated" evidence="9">
    <location>
        <begin position="105"/>
        <end position="358"/>
    </location>
</feature>
<keyword evidence="11" id="KW-0436">Ligase</keyword>
<dbReference type="Gene3D" id="3.30.460.10">
    <property type="entry name" value="Beta Polymerase, domain 2"/>
    <property type="match status" value="2"/>
</dbReference>
<dbReference type="InterPro" id="IPR023057">
    <property type="entry name" value="GlnE"/>
</dbReference>
<dbReference type="eggNOG" id="COG1391">
    <property type="taxonomic scope" value="Bacteria"/>
</dbReference>
<keyword evidence="6 7" id="KW-0511">Multifunctional enzyme</keyword>
<keyword evidence="2 7" id="KW-0548">Nucleotidyltransferase</keyword>
<organism evidence="11 12">
    <name type="scientific">Kineosphaera limosa NBRC 100340</name>
    <dbReference type="NCBI Taxonomy" id="1184609"/>
    <lineage>
        <taxon>Bacteria</taxon>
        <taxon>Bacillati</taxon>
        <taxon>Actinomycetota</taxon>
        <taxon>Actinomycetes</taxon>
        <taxon>Micrococcales</taxon>
        <taxon>Dermatophilaceae</taxon>
        <taxon>Kineosphaera</taxon>
    </lineage>
</organism>
<keyword evidence="12" id="KW-1185">Reference proteome</keyword>
<feature type="domain" description="Glutamate-ammonia ligase adenylyltransferase repeated" evidence="9">
    <location>
        <begin position="625"/>
        <end position="860"/>
    </location>
</feature>
<dbReference type="EMBL" id="BAHD01000016">
    <property type="protein sequence ID" value="GAB95082.1"/>
    <property type="molecule type" value="Genomic_DNA"/>
</dbReference>
<dbReference type="Gene3D" id="1.20.120.330">
    <property type="entry name" value="Nucleotidyltransferases domain 2"/>
    <property type="match status" value="2"/>
</dbReference>
<evidence type="ECO:0000256" key="8">
    <source>
        <dbReference type="SAM" id="MobiDB-lite"/>
    </source>
</evidence>
<evidence type="ECO:0000256" key="1">
    <source>
        <dbReference type="ARBA" id="ARBA00022679"/>
    </source>
</evidence>
<dbReference type="NCBIfam" id="NF010707">
    <property type="entry name" value="PRK14109.1"/>
    <property type="match status" value="1"/>
</dbReference>
<feature type="compositionally biased region" description="Low complexity" evidence="8">
    <location>
        <begin position="255"/>
        <end position="272"/>
    </location>
</feature>
<feature type="domain" description="PII-uridylyltransferase/Glutamine-synthetase adenylyltransferase" evidence="10">
    <location>
        <begin position="886"/>
        <end position="1021"/>
    </location>
</feature>
<dbReference type="Pfam" id="PF08335">
    <property type="entry name" value="GlnD_UR_UTase"/>
    <property type="match status" value="2"/>
</dbReference>
<keyword evidence="5 7" id="KW-0460">Magnesium</keyword>
<dbReference type="GO" id="GO:0005524">
    <property type="term" value="F:ATP binding"/>
    <property type="evidence" value="ECO:0007669"/>
    <property type="project" value="UniProtKB-UniRule"/>
</dbReference>
<evidence type="ECO:0000256" key="6">
    <source>
        <dbReference type="ARBA" id="ARBA00023268"/>
    </source>
</evidence>
<comment type="catalytic activity">
    <reaction evidence="7">
        <text>[glutamine synthetase]-L-tyrosine + ATP = [glutamine synthetase]-O(4)-(5'-adenylyl)-L-tyrosine + diphosphate</text>
        <dbReference type="Rhea" id="RHEA:18589"/>
        <dbReference type="Rhea" id="RHEA-COMP:10660"/>
        <dbReference type="Rhea" id="RHEA-COMP:10661"/>
        <dbReference type="ChEBI" id="CHEBI:30616"/>
        <dbReference type="ChEBI" id="CHEBI:33019"/>
        <dbReference type="ChEBI" id="CHEBI:46858"/>
        <dbReference type="ChEBI" id="CHEBI:83624"/>
        <dbReference type="EC" id="2.7.7.42"/>
    </reaction>
</comment>
<evidence type="ECO:0000256" key="7">
    <source>
        <dbReference type="HAMAP-Rule" id="MF_00802"/>
    </source>
</evidence>
<proteinExistence type="inferred from homology"/>
<sequence>MAVVERGSSSPIAWLAKLGFENSKRALALAQSPVLAGLVDLERDETGLLRALAYTAEPVLALLALVRMLETADGSSPTSSNGPPPDVRLPELRELLTRHGVDRDRLLAVLGASAALGDHLARHPQHWPAAAHAQRLDAAARSARLVQAVGAPARGERSAEDALRLGYREQLLGIAATDLTCSDPAQVMPDIAADLADLAAAALEAAHAIAREQHPDAAAAARLAVIGMGKCGGRELNYVSDVDVIFVAEPPAPPSQEGESPGESTGESTGEPVSEADCIAAATTLATTLMRACSAATAEGTLWPVDAALRPEGKQGPLVRTVASHAGYYKRWAKTWEFQALLKARLVAGDQEVGRAYLETIGPMVWEAASRPNFVEDVQSMRRRVEDHVPTREAERQLKLGVGGLRDVEFSVQLLQLVHGRHDDQLRSPTTLAALAALADRGYVGRDDAARLEGAYRFLRSLEHRIQVSRMRRTHLLPTSPEDLRRLGRSLGLRADPIRDLDERWRAIKRDVRRIHEQLFYRPLLSATARLSPDDARLSPQAAKERLSALGFRDPAGALRHLEALTVGTSRTSAIQRQLLPVMLGWFADEADPDAGLLAFRRLSESLGGTHWYMKMLRDEGKAAERLAHVLARSRYAADLLMRAPESVRILAEDAGLQPRSREQVLRTMRSAVARKDDAESAIEAVRVIRRQELFRIALADLVRVVSTQVVQEALTDLTEALLEAALYIATKKVGIERRSPVPADIVLIGMGRLGGRECGYASDADVLVAHRPHDGADEREAQAAVGAAVLEMRRIVGLPGPDPALEVDLDLRPEGKSGPVSRTIGGYAAYYDRWSQPWEAQALLRARPVAGDAELGAEFITLIDPLRWPADGLDAAAVREMRRLKARMESERLPRGADPRRHLKLGRGGLSDIEWTVQLLQMQHAHAYPDLRTSATLGALHAEVAAGLLDADDGERLEQAWQYASDVRDAMMLWRGRSSDAVPADVRDAEGANRILGGGPGEGYLLGETYSRRARHAREVTERVFYGRQESTERVGNGAPAARKGTRA</sequence>
<evidence type="ECO:0000259" key="9">
    <source>
        <dbReference type="Pfam" id="PF03710"/>
    </source>
</evidence>
<dbReference type="HAMAP" id="MF_00802">
    <property type="entry name" value="GlnE"/>
    <property type="match status" value="1"/>
</dbReference>
<evidence type="ECO:0000313" key="11">
    <source>
        <dbReference type="EMBL" id="GAB95082.1"/>
    </source>
</evidence>
<dbReference type="PANTHER" id="PTHR30621:SF0">
    <property type="entry name" value="BIFUNCTIONAL GLUTAMINE SYNTHETASE ADENYLYLTRANSFERASE_ADENYLYL-REMOVING ENZYME"/>
    <property type="match status" value="1"/>
</dbReference>
<dbReference type="EC" id="2.7.7.89" evidence="7"/>
<dbReference type="GO" id="GO:0000820">
    <property type="term" value="P:regulation of glutamine family amino acid metabolic process"/>
    <property type="evidence" value="ECO:0007669"/>
    <property type="project" value="UniProtKB-UniRule"/>
</dbReference>
<protein>
    <recommendedName>
        <fullName evidence="7">Bifunctional glutamine synthetase adenylyltransferase/adenylyl-removing enzyme</fullName>
    </recommendedName>
    <alternativeName>
        <fullName evidence="7">ATP:glutamine synthetase adenylyltransferase</fullName>
    </alternativeName>
    <alternativeName>
        <fullName evidence="7">ATase</fullName>
    </alternativeName>
    <domain>
        <recommendedName>
            <fullName evidence="7">Glutamine synthetase adenylyl-L-tyrosine phosphorylase</fullName>
            <ecNumber evidence="7">2.7.7.89</ecNumber>
        </recommendedName>
        <alternativeName>
            <fullName evidence="7">Adenylyl removase</fullName>
            <shortName evidence="7">AR</shortName>
            <shortName evidence="7">AT-N</shortName>
        </alternativeName>
    </domain>
    <domain>
        <recommendedName>
            <fullName evidence="7">Glutamine synthetase adenylyl transferase</fullName>
            <ecNumber evidence="7">2.7.7.42</ecNumber>
        </recommendedName>
        <alternativeName>
            <fullName evidence="7">Adenylyl transferase</fullName>
            <shortName evidence="7">AT</shortName>
            <shortName evidence="7">AT-C</shortName>
        </alternativeName>
    </domain>
</protein>
<dbReference type="InterPro" id="IPR013546">
    <property type="entry name" value="PII_UdlTrfase/GS_AdlTrfase"/>
</dbReference>
<evidence type="ECO:0000256" key="2">
    <source>
        <dbReference type="ARBA" id="ARBA00022695"/>
    </source>
</evidence>
<evidence type="ECO:0000256" key="5">
    <source>
        <dbReference type="ARBA" id="ARBA00022842"/>
    </source>
</evidence>
<gene>
    <name evidence="7 11" type="primary">glnE</name>
    <name evidence="11" type="ORF">KILIM_016_00220</name>
</gene>
<dbReference type="OrthoDB" id="9759366at2"/>
<comment type="cofactor">
    <cofactor evidence="7">
        <name>Mg(2+)</name>
        <dbReference type="ChEBI" id="CHEBI:18420"/>
    </cofactor>
</comment>
<dbReference type="GO" id="GO:0005829">
    <property type="term" value="C:cytosol"/>
    <property type="evidence" value="ECO:0007669"/>
    <property type="project" value="TreeGrafter"/>
</dbReference>
<dbReference type="GO" id="GO:0016874">
    <property type="term" value="F:ligase activity"/>
    <property type="evidence" value="ECO:0007669"/>
    <property type="project" value="UniProtKB-KW"/>
</dbReference>
<dbReference type="InterPro" id="IPR043519">
    <property type="entry name" value="NT_sf"/>
</dbReference>
<dbReference type="GO" id="GO:0000287">
    <property type="term" value="F:magnesium ion binding"/>
    <property type="evidence" value="ECO:0007669"/>
    <property type="project" value="UniProtKB-UniRule"/>
</dbReference>
<feature type="region of interest" description="Adenylyl removase" evidence="7">
    <location>
        <begin position="1"/>
        <end position="524"/>
    </location>
</feature>
<dbReference type="AlphaFoldDB" id="K6WSJ4"/>
<keyword evidence="1 7" id="KW-0808">Transferase</keyword>
<dbReference type="SUPFAM" id="SSF81593">
    <property type="entry name" value="Nucleotidyltransferase substrate binding subunit/domain"/>
    <property type="match status" value="2"/>
</dbReference>
<dbReference type="RefSeq" id="WP_006591614.1">
    <property type="nucleotide sequence ID" value="NZ_BAHD01000016.1"/>
</dbReference>
<dbReference type="GO" id="GO:0047388">
    <property type="term" value="F:[glutamine synthetase]-adenylyl-L-tyrosine phosphorylase activity"/>
    <property type="evidence" value="ECO:0007669"/>
    <property type="project" value="UniProtKB-EC"/>
</dbReference>
<reference evidence="11 12" key="1">
    <citation type="submission" date="2012-08" db="EMBL/GenBank/DDBJ databases">
        <title>Whole genome shotgun sequence of Kineosphaera limosa NBRC 100340.</title>
        <authorList>
            <person name="Yoshida I."/>
            <person name="Isaki S."/>
            <person name="Hosoyama A."/>
            <person name="Tsuchikane K."/>
            <person name="Katsumata H."/>
            <person name="Ando Y."/>
            <person name="Ohji S."/>
            <person name="Hamada M."/>
            <person name="Tamura T."/>
            <person name="Yamazoe A."/>
            <person name="Yamazaki S."/>
            <person name="Fujita N."/>
        </authorList>
    </citation>
    <scope>NUCLEOTIDE SEQUENCE [LARGE SCALE GENOMIC DNA]</scope>
    <source>
        <strain evidence="11 12">NBRC 100340</strain>
    </source>
</reference>
<feature type="region of interest" description="Adenylyl transferase" evidence="7">
    <location>
        <begin position="532"/>
        <end position="1049"/>
    </location>
</feature>
<dbReference type="STRING" id="1184609.KILIM_016_00220"/>
<comment type="similarity">
    <text evidence="7">Belongs to the GlnE family.</text>
</comment>
<comment type="caution">
    <text evidence="11">The sequence shown here is derived from an EMBL/GenBank/DDBJ whole genome shotgun (WGS) entry which is preliminary data.</text>
</comment>
<evidence type="ECO:0000313" key="12">
    <source>
        <dbReference type="Proteomes" id="UP000008366"/>
    </source>
</evidence>
<evidence type="ECO:0000256" key="3">
    <source>
        <dbReference type="ARBA" id="ARBA00022741"/>
    </source>
</evidence>
<accession>K6WSJ4</accession>
<evidence type="ECO:0000256" key="4">
    <source>
        <dbReference type="ARBA" id="ARBA00022840"/>
    </source>
</evidence>
<dbReference type="InterPro" id="IPR005190">
    <property type="entry name" value="GlnE_rpt_dom"/>
</dbReference>
<comment type="catalytic activity">
    <reaction evidence="7">
        <text>[glutamine synthetase]-O(4)-(5'-adenylyl)-L-tyrosine + phosphate = [glutamine synthetase]-L-tyrosine + ADP</text>
        <dbReference type="Rhea" id="RHEA:43716"/>
        <dbReference type="Rhea" id="RHEA-COMP:10660"/>
        <dbReference type="Rhea" id="RHEA-COMP:10661"/>
        <dbReference type="ChEBI" id="CHEBI:43474"/>
        <dbReference type="ChEBI" id="CHEBI:46858"/>
        <dbReference type="ChEBI" id="CHEBI:83624"/>
        <dbReference type="ChEBI" id="CHEBI:456216"/>
        <dbReference type="EC" id="2.7.7.89"/>
    </reaction>
</comment>
<feature type="region of interest" description="Disordered" evidence="8">
    <location>
        <begin position="249"/>
        <end position="273"/>
    </location>
</feature>
<dbReference type="Proteomes" id="UP000008366">
    <property type="component" value="Unassembled WGS sequence"/>
</dbReference>
<keyword evidence="3 7" id="KW-0547">Nucleotide-binding</keyword>
<feature type="domain" description="PII-uridylyltransferase/Glutamine-synthetase adenylyltransferase" evidence="10">
    <location>
        <begin position="380"/>
        <end position="520"/>
    </location>
</feature>
<dbReference type="Pfam" id="PF03710">
    <property type="entry name" value="GlnE"/>
    <property type="match status" value="2"/>
</dbReference>
<dbReference type="GO" id="GO:0008882">
    <property type="term" value="F:[glutamate-ammonia-ligase] adenylyltransferase activity"/>
    <property type="evidence" value="ECO:0007669"/>
    <property type="project" value="UniProtKB-UniRule"/>
</dbReference>
<dbReference type="EC" id="2.7.7.42" evidence="7"/>
<name>K6WSJ4_9MICO</name>
<evidence type="ECO:0000259" key="10">
    <source>
        <dbReference type="Pfam" id="PF08335"/>
    </source>
</evidence>
<comment type="function">
    <text evidence="7">Involved in the regulation of glutamine synthetase GlnA, a key enzyme in the process to assimilate ammonia. When cellular nitrogen levels are high, the C-terminal adenylyl transferase (AT) inactivates GlnA by covalent transfer of an adenylyl group from ATP to specific tyrosine residue of GlnA, thus reducing its activity. Conversely, when nitrogen levels are low, the N-terminal adenylyl removase (AR) activates GlnA by removing the adenylyl group by phosphorolysis, increasing its activity. The regulatory region of GlnE binds the signal transduction protein PII (GlnB) which indicates the nitrogen status of the cell.</text>
</comment>
<keyword evidence="4 7" id="KW-0067">ATP-binding</keyword>